<feature type="transmembrane region" description="Helical" evidence="2">
    <location>
        <begin position="12"/>
        <end position="36"/>
    </location>
</feature>
<dbReference type="Proteomes" id="UP000053593">
    <property type="component" value="Unassembled WGS sequence"/>
</dbReference>
<feature type="region of interest" description="Disordered" evidence="1">
    <location>
        <begin position="210"/>
        <end position="238"/>
    </location>
</feature>
<evidence type="ECO:0000313" key="3">
    <source>
        <dbReference type="EMBL" id="KIK50364.1"/>
    </source>
</evidence>
<keyword evidence="2" id="KW-1133">Transmembrane helix</keyword>
<feature type="transmembrane region" description="Helical" evidence="2">
    <location>
        <begin position="42"/>
        <end position="63"/>
    </location>
</feature>
<organism evidence="3 4">
    <name type="scientific">Collybiopsis luxurians FD-317 M1</name>
    <dbReference type="NCBI Taxonomy" id="944289"/>
    <lineage>
        <taxon>Eukaryota</taxon>
        <taxon>Fungi</taxon>
        <taxon>Dikarya</taxon>
        <taxon>Basidiomycota</taxon>
        <taxon>Agaricomycotina</taxon>
        <taxon>Agaricomycetes</taxon>
        <taxon>Agaricomycetidae</taxon>
        <taxon>Agaricales</taxon>
        <taxon>Marasmiineae</taxon>
        <taxon>Omphalotaceae</taxon>
        <taxon>Collybiopsis</taxon>
        <taxon>Collybiopsis luxurians</taxon>
    </lineage>
</organism>
<dbReference type="OrthoDB" id="2686513at2759"/>
<gene>
    <name evidence="3" type="ORF">GYMLUDRAFT_462208</name>
</gene>
<dbReference type="HOGENOM" id="CLU_035509_7_0_1"/>
<keyword evidence="2" id="KW-0472">Membrane</keyword>
<sequence>MILNCCQAFHTFRGFLLIVEETVVGVLLTIRIYALYDRDKRTLAGMLSIGSVLLMIALFTILFHRSDNSDKILPGVDIGCHIIISFTVSVEQAAAWEALLLYNVMLFAMTLLKAYKTHQELRPFRIPLVYIILRDGSLYFGVVAIANAINISTFYYPWPFTRAAPAGFSSSMSVTMMSRLMFNLHKAADSGLHTQHITIIEGTLGTFNASPPENLQPTDSTSGIQEPTSSKLHADEHD</sequence>
<evidence type="ECO:0000313" key="4">
    <source>
        <dbReference type="Proteomes" id="UP000053593"/>
    </source>
</evidence>
<reference evidence="3 4" key="1">
    <citation type="submission" date="2014-04" db="EMBL/GenBank/DDBJ databases">
        <title>Evolutionary Origins and Diversification of the Mycorrhizal Mutualists.</title>
        <authorList>
            <consortium name="DOE Joint Genome Institute"/>
            <consortium name="Mycorrhizal Genomics Consortium"/>
            <person name="Kohler A."/>
            <person name="Kuo A."/>
            <person name="Nagy L.G."/>
            <person name="Floudas D."/>
            <person name="Copeland A."/>
            <person name="Barry K.W."/>
            <person name="Cichocki N."/>
            <person name="Veneault-Fourrey C."/>
            <person name="LaButti K."/>
            <person name="Lindquist E.A."/>
            <person name="Lipzen A."/>
            <person name="Lundell T."/>
            <person name="Morin E."/>
            <person name="Murat C."/>
            <person name="Riley R."/>
            <person name="Ohm R."/>
            <person name="Sun H."/>
            <person name="Tunlid A."/>
            <person name="Henrissat B."/>
            <person name="Grigoriev I.V."/>
            <person name="Hibbett D.S."/>
            <person name="Martin F."/>
        </authorList>
    </citation>
    <scope>NUCLEOTIDE SEQUENCE [LARGE SCALE GENOMIC DNA]</scope>
    <source>
        <strain evidence="3 4">FD-317 M1</strain>
    </source>
</reference>
<name>A0A0D0BLU7_9AGAR</name>
<feature type="transmembrane region" description="Helical" evidence="2">
    <location>
        <begin position="136"/>
        <end position="158"/>
    </location>
</feature>
<accession>A0A0D0BLU7</accession>
<dbReference type="AlphaFoldDB" id="A0A0D0BLU7"/>
<proteinExistence type="predicted"/>
<dbReference type="EMBL" id="KN834907">
    <property type="protein sequence ID" value="KIK50364.1"/>
    <property type="molecule type" value="Genomic_DNA"/>
</dbReference>
<feature type="compositionally biased region" description="Polar residues" evidence="1">
    <location>
        <begin position="210"/>
        <end position="231"/>
    </location>
</feature>
<evidence type="ECO:0000256" key="1">
    <source>
        <dbReference type="SAM" id="MobiDB-lite"/>
    </source>
</evidence>
<evidence type="ECO:0000256" key="2">
    <source>
        <dbReference type="SAM" id="Phobius"/>
    </source>
</evidence>
<feature type="transmembrane region" description="Helical" evidence="2">
    <location>
        <begin position="96"/>
        <end position="115"/>
    </location>
</feature>
<keyword evidence="2" id="KW-0812">Transmembrane</keyword>
<protein>
    <submittedName>
        <fullName evidence="3">Uncharacterized protein</fullName>
    </submittedName>
</protein>
<keyword evidence="4" id="KW-1185">Reference proteome</keyword>